<dbReference type="Gene3D" id="1.25.40.20">
    <property type="entry name" value="Ankyrin repeat-containing domain"/>
    <property type="match status" value="1"/>
</dbReference>
<protein>
    <submittedName>
        <fullName evidence="4">Ankyrin repeat domain-containing protein</fullName>
    </submittedName>
</protein>
<dbReference type="SUPFAM" id="SSF48403">
    <property type="entry name" value="Ankyrin repeat"/>
    <property type="match status" value="1"/>
</dbReference>
<dbReference type="AlphaFoldDB" id="A0AAU0MGH1"/>
<feature type="repeat" description="ANK" evidence="3">
    <location>
        <begin position="46"/>
        <end position="78"/>
    </location>
</feature>
<dbReference type="PANTHER" id="PTHR24171">
    <property type="entry name" value="ANKYRIN REPEAT DOMAIN-CONTAINING PROTEIN 39-RELATED"/>
    <property type="match status" value="1"/>
</dbReference>
<proteinExistence type="predicted"/>
<reference evidence="4 5" key="1">
    <citation type="submission" date="2023-10" db="EMBL/GenBank/DDBJ databases">
        <title>Y20.</title>
        <authorList>
            <person name="Zhang G."/>
            <person name="Ding Y."/>
        </authorList>
    </citation>
    <scope>NUCLEOTIDE SEQUENCE [LARGE SCALE GENOMIC DNA]</scope>
    <source>
        <strain evidence="4 5">Y20</strain>
    </source>
</reference>
<dbReference type="PROSITE" id="PS50297">
    <property type="entry name" value="ANK_REP_REGION"/>
    <property type="match status" value="1"/>
</dbReference>
<keyword evidence="5" id="KW-1185">Reference proteome</keyword>
<name>A0AAU0MGH1_9MICO</name>
<evidence type="ECO:0000256" key="3">
    <source>
        <dbReference type="PROSITE-ProRule" id="PRU00023"/>
    </source>
</evidence>
<sequence>MSDGNPGAHLSAEVIDGTFALAREGRTGPLAEMIDAGVPVNTRNARGDTLLIVATYAEHSETVADLLRRGADVNAVNQAGQTAIACAVFRRDVDTLRALLGAGGDPDLSVPTAAQIADQFGMPEMKTVLDEAR</sequence>
<keyword evidence="2 3" id="KW-0040">ANK repeat</keyword>
<dbReference type="EMBL" id="CP137080">
    <property type="protein sequence ID" value="WOQ69264.1"/>
    <property type="molecule type" value="Genomic_DNA"/>
</dbReference>
<dbReference type="InterPro" id="IPR036770">
    <property type="entry name" value="Ankyrin_rpt-contain_sf"/>
</dbReference>
<dbReference type="Proteomes" id="UP001329313">
    <property type="component" value="Chromosome"/>
</dbReference>
<dbReference type="Pfam" id="PF12796">
    <property type="entry name" value="Ank_2"/>
    <property type="match status" value="1"/>
</dbReference>
<dbReference type="SMART" id="SM00248">
    <property type="entry name" value="ANK"/>
    <property type="match status" value="2"/>
</dbReference>
<dbReference type="KEGG" id="mliy:RYJ27_11260"/>
<evidence type="ECO:0000313" key="5">
    <source>
        <dbReference type="Proteomes" id="UP001329313"/>
    </source>
</evidence>
<organism evidence="4 5">
    <name type="scientific">Microbacterium limosum</name>
    <dbReference type="NCBI Taxonomy" id="3079935"/>
    <lineage>
        <taxon>Bacteria</taxon>
        <taxon>Bacillati</taxon>
        <taxon>Actinomycetota</taxon>
        <taxon>Actinomycetes</taxon>
        <taxon>Micrococcales</taxon>
        <taxon>Microbacteriaceae</taxon>
        <taxon>Microbacterium</taxon>
    </lineage>
</organism>
<evidence type="ECO:0000313" key="4">
    <source>
        <dbReference type="EMBL" id="WOQ69264.1"/>
    </source>
</evidence>
<dbReference type="PROSITE" id="PS50088">
    <property type="entry name" value="ANK_REPEAT"/>
    <property type="match status" value="1"/>
</dbReference>
<gene>
    <name evidence="4" type="ORF">RYJ27_11260</name>
</gene>
<evidence type="ECO:0000256" key="1">
    <source>
        <dbReference type="ARBA" id="ARBA00022737"/>
    </source>
</evidence>
<accession>A0AAU0MGH1</accession>
<evidence type="ECO:0000256" key="2">
    <source>
        <dbReference type="ARBA" id="ARBA00023043"/>
    </source>
</evidence>
<dbReference type="RefSeq" id="WP_330170395.1">
    <property type="nucleotide sequence ID" value="NZ_CP137080.1"/>
</dbReference>
<keyword evidence="1" id="KW-0677">Repeat</keyword>
<dbReference type="InterPro" id="IPR002110">
    <property type="entry name" value="Ankyrin_rpt"/>
</dbReference>